<gene>
    <name evidence="1" type="ORF">H5410_033564</name>
</gene>
<evidence type="ECO:0000313" key="1">
    <source>
        <dbReference type="EMBL" id="KAG5602194.1"/>
    </source>
</evidence>
<organism evidence="1 2">
    <name type="scientific">Solanum commersonii</name>
    <name type="common">Commerson's wild potato</name>
    <name type="synonym">Commerson's nightshade</name>
    <dbReference type="NCBI Taxonomy" id="4109"/>
    <lineage>
        <taxon>Eukaryota</taxon>
        <taxon>Viridiplantae</taxon>
        <taxon>Streptophyta</taxon>
        <taxon>Embryophyta</taxon>
        <taxon>Tracheophyta</taxon>
        <taxon>Spermatophyta</taxon>
        <taxon>Magnoliopsida</taxon>
        <taxon>eudicotyledons</taxon>
        <taxon>Gunneridae</taxon>
        <taxon>Pentapetalae</taxon>
        <taxon>asterids</taxon>
        <taxon>lamiids</taxon>
        <taxon>Solanales</taxon>
        <taxon>Solanaceae</taxon>
        <taxon>Solanoideae</taxon>
        <taxon>Solaneae</taxon>
        <taxon>Solanum</taxon>
    </lineage>
</organism>
<dbReference type="Proteomes" id="UP000824120">
    <property type="component" value="Chromosome 6"/>
</dbReference>
<proteinExistence type="predicted"/>
<sequence>MEIVTISQVLKPNGPLFNQLNPAHYKMYNSLIFYTPQNPKAFLLTSANKAFGSHTNISSVVASH</sequence>
<dbReference type="AlphaFoldDB" id="A0A9J5YNZ9"/>
<accession>A0A9J5YNZ9</accession>
<name>A0A9J5YNZ9_SOLCO</name>
<keyword evidence="2" id="KW-1185">Reference proteome</keyword>
<evidence type="ECO:0000313" key="2">
    <source>
        <dbReference type="Proteomes" id="UP000824120"/>
    </source>
</evidence>
<protein>
    <submittedName>
        <fullName evidence="1">Uncharacterized protein</fullName>
    </submittedName>
</protein>
<dbReference type="EMBL" id="JACXVP010000006">
    <property type="protein sequence ID" value="KAG5602194.1"/>
    <property type="molecule type" value="Genomic_DNA"/>
</dbReference>
<reference evidence="1 2" key="1">
    <citation type="submission" date="2020-09" db="EMBL/GenBank/DDBJ databases">
        <title>De no assembly of potato wild relative species, Solanum commersonii.</title>
        <authorList>
            <person name="Cho K."/>
        </authorList>
    </citation>
    <scope>NUCLEOTIDE SEQUENCE [LARGE SCALE GENOMIC DNA]</scope>
    <source>
        <strain evidence="1">LZ3.2</strain>
        <tissue evidence="1">Leaf</tissue>
    </source>
</reference>
<comment type="caution">
    <text evidence="1">The sequence shown here is derived from an EMBL/GenBank/DDBJ whole genome shotgun (WGS) entry which is preliminary data.</text>
</comment>